<keyword evidence="2" id="KW-1185">Reference proteome</keyword>
<sequence length="284" mass="33526">MSSALYSRVISVSSVRSVSSVVYMWCRSSVVYMAGLKWRRVSVVVWCRVVWCKLVWFGWCTMVWCTVRNVLFVVWCRACRIVLYRCCLEWCEWSGWCMVWFRVVQCRVCCWCNWYTWYCVKSVVSDVNVVRVVSGVSGVNYVIESRVMWGLLLSVVLWCRVVWLVRCRVVWLMWCRVLWCIMVVDWCKSELCNVMWCRVFRLVLCIVVRCRCCVIWCRVIWCRVSSVLCGELCKKCDYSGGNWMVWLVWARCSPVQSVACNRTKISSVILCSSSSVSVVSRQYR</sequence>
<reference evidence="1" key="2">
    <citation type="submission" date="2020-11" db="EMBL/GenBank/DDBJ databases">
        <authorList>
            <person name="McCartney M.A."/>
            <person name="Auch B."/>
            <person name="Kono T."/>
            <person name="Mallez S."/>
            <person name="Becker A."/>
            <person name="Gohl D.M."/>
            <person name="Silverstein K.A.T."/>
            <person name="Koren S."/>
            <person name="Bechman K.B."/>
            <person name="Herman A."/>
            <person name="Abrahante J.E."/>
            <person name="Garbe J."/>
        </authorList>
    </citation>
    <scope>NUCLEOTIDE SEQUENCE</scope>
    <source>
        <strain evidence="1">Duluth1</strain>
        <tissue evidence="1">Whole animal</tissue>
    </source>
</reference>
<organism evidence="1 2">
    <name type="scientific">Dreissena polymorpha</name>
    <name type="common">Zebra mussel</name>
    <name type="synonym">Mytilus polymorpha</name>
    <dbReference type="NCBI Taxonomy" id="45954"/>
    <lineage>
        <taxon>Eukaryota</taxon>
        <taxon>Metazoa</taxon>
        <taxon>Spiralia</taxon>
        <taxon>Lophotrochozoa</taxon>
        <taxon>Mollusca</taxon>
        <taxon>Bivalvia</taxon>
        <taxon>Autobranchia</taxon>
        <taxon>Heteroconchia</taxon>
        <taxon>Euheterodonta</taxon>
        <taxon>Imparidentia</taxon>
        <taxon>Neoheterodontei</taxon>
        <taxon>Myida</taxon>
        <taxon>Dreissenoidea</taxon>
        <taxon>Dreissenidae</taxon>
        <taxon>Dreissena</taxon>
    </lineage>
</organism>
<reference evidence="1" key="1">
    <citation type="journal article" date="2019" name="bioRxiv">
        <title>The Genome of the Zebra Mussel, Dreissena polymorpha: A Resource for Invasive Species Research.</title>
        <authorList>
            <person name="McCartney M.A."/>
            <person name="Auch B."/>
            <person name="Kono T."/>
            <person name="Mallez S."/>
            <person name="Zhang Y."/>
            <person name="Obille A."/>
            <person name="Becker A."/>
            <person name="Abrahante J.E."/>
            <person name="Garbe J."/>
            <person name="Badalamenti J.P."/>
            <person name="Herman A."/>
            <person name="Mangelson H."/>
            <person name="Liachko I."/>
            <person name="Sullivan S."/>
            <person name="Sone E.D."/>
            <person name="Koren S."/>
            <person name="Silverstein K.A.T."/>
            <person name="Beckman K.B."/>
            <person name="Gohl D.M."/>
        </authorList>
    </citation>
    <scope>NUCLEOTIDE SEQUENCE</scope>
    <source>
        <strain evidence="1">Duluth1</strain>
        <tissue evidence="1">Whole animal</tissue>
    </source>
</reference>
<dbReference type="Proteomes" id="UP000828390">
    <property type="component" value="Unassembled WGS sequence"/>
</dbReference>
<dbReference type="EMBL" id="JAIWYP010000011">
    <property type="protein sequence ID" value="KAH3736491.1"/>
    <property type="molecule type" value="Genomic_DNA"/>
</dbReference>
<evidence type="ECO:0000313" key="2">
    <source>
        <dbReference type="Proteomes" id="UP000828390"/>
    </source>
</evidence>
<dbReference type="AlphaFoldDB" id="A0A9D4D224"/>
<protein>
    <submittedName>
        <fullName evidence="1">Uncharacterized protein</fullName>
    </submittedName>
</protein>
<comment type="caution">
    <text evidence="1">The sequence shown here is derived from an EMBL/GenBank/DDBJ whole genome shotgun (WGS) entry which is preliminary data.</text>
</comment>
<accession>A0A9D4D224</accession>
<gene>
    <name evidence="1" type="ORF">DPMN_043060</name>
</gene>
<evidence type="ECO:0000313" key="1">
    <source>
        <dbReference type="EMBL" id="KAH3736491.1"/>
    </source>
</evidence>
<name>A0A9D4D224_DREPO</name>
<proteinExistence type="predicted"/>